<reference evidence="2 3" key="1">
    <citation type="journal article" date="2020" name="Nature">
        <title>Six reference-quality genomes reveal evolution of bat adaptations.</title>
        <authorList>
            <person name="Jebb D."/>
            <person name="Huang Z."/>
            <person name="Pippel M."/>
            <person name="Hughes G.M."/>
            <person name="Lavrichenko K."/>
            <person name="Devanna P."/>
            <person name="Winkler S."/>
            <person name="Jermiin L.S."/>
            <person name="Skirmuntt E.C."/>
            <person name="Katzourakis A."/>
            <person name="Burkitt-Gray L."/>
            <person name="Ray D.A."/>
            <person name="Sullivan K.A.M."/>
            <person name="Roscito J.G."/>
            <person name="Kirilenko B.M."/>
            <person name="Davalos L.M."/>
            <person name="Corthals A.P."/>
            <person name="Power M.L."/>
            <person name="Jones G."/>
            <person name="Ransome R.D."/>
            <person name="Dechmann D.K.N."/>
            <person name="Locatelli A.G."/>
            <person name="Puechmaille S.J."/>
            <person name="Fedrigo O."/>
            <person name="Jarvis E.D."/>
            <person name="Hiller M."/>
            <person name="Vernes S.C."/>
            <person name="Myers E.W."/>
            <person name="Teeling E.C."/>
        </authorList>
    </citation>
    <scope>NUCLEOTIDE SEQUENCE [LARGE SCALE GENOMIC DNA]</scope>
    <source>
        <strain evidence="2">MMyoMyo1</strain>
        <tissue evidence="2">Flight muscle</tissue>
    </source>
</reference>
<feature type="region of interest" description="Disordered" evidence="1">
    <location>
        <begin position="1"/>
        <end position="162"/>
    </location>
</feature>
<feature type="compositionally biased region" description="Low complexity" evidence="1">
    <location>
        <begin position="62"/>
        <end position="71"/>
    </location>
</feature>
<dbReference type="AlphaFoldDB" id="A0A7J7RUR7"/>
<organism evidence="2 3">
    <name type="scientific">Myotis myotis</name>
    <name type="common">Greater mouse-eared bat</name>
    <name type="synonym">Vespertilio myotis</name>
    <dbReference type="NCBI Taxonomy" id="51298"/>
    <lineage>
        <taxon>Eukaryota</taxon>
        <taxon>Metazoa</taxon>
        <taxon>Chordata</taxon>
        <taxon>Craniata</taxon>
        <taxon>Vertebrata</taxon>
        <taxon>Euteleostomi</taxon>
        <taxon>Mammalia</taxon>
        <taxon>Eutheria</taxon>
        <taxon>Laurasiatheria</taxon>
        <taxon>Chiroptera</taxon>
        <taxon>Yangochiroptera</taxon>
        <taxon>Vespertilionidae</taxon>
        <taxon>Myotis</taxon>
    </lineage>
</organism>
<name>A0A7J7RUR7_MYOMY</name>
<dbReference type="EMBL" id="JABWUV010000021">
    <property type="protein sequence ID" value="KAF6279890.1"/>
    <property type="molecule type" value="Genomic_DNA"/>
</dbReference>
<feature type="compositionally biased region" description="Low complexity" evidence="1">
    <location>
        <begin position="81"/>
        <end position="90"/>
    </location>
</feature>
<comment type="caution">
    <text evidence="2">The sequence shown here is derived from an EMBL/GenBank/DDBJ whole genome shotgun (WGS) entry which is preliminary data.</text>
</comment>
<dbReference type="Proteomes" id="UP000527355">
    <property type="component" value="Unassembled WGS sequence"/>
</dbReference>
<feature type="compositionally biased region" description="Low complexity" evidence="1">
    <location>
        <begin position="102"/>
        <end position="117"/>
    </location>
</feature>
<feature type="compositionally biased region" description="Polar residues" evidence="1">
    <location>
        <begin position="151"/>
        <end position="162"/>
    </location>
</feature>
<gene>
    <name evidence="2" type="ORF">mMyoMyo1_010149</name>
</gene>
<evidence type="ECO:0000313" key="3">
    <source>
        <dbReference type="Proteomes" id="UP000527355"/>
    </source>
</evidence>
<feature type="compositionally biased region" description="Polar residues" evidence="1">
    <location>
        <begin position="1"/>
        <end position="10"/>
    </location>
</feature>
<keyword evidence="3" id="KW-1185">Reference proteome</keyword>
<protein>
    <submittedName>
        <fullName evidence="2">Uncharacterized protein</fullName>
    </submittedName>
</protein>
<feature type="compositionally biased region" description="Pro residues" evidence="1">
    <location>
        <begin position="118"/>
        <end position="130"/>
    </location>
</feature>
<sequence>MATERPTNVSAARKRRQPFRPTTGLQRTTREAGWGLNNNSEADFPPRRGREPPASAPPAGSPCPRGSASSPLRCPFPPRSGAPSSSSPSPAREGTQNVRTQSGSASGASPSFFLSSRPRPPAHPVPPTPPAATTAAHGSAMRSQLPRHRSGSSWAPHQLPTL</sequence>
<evidence type="ECO:0000313" key="2">
    <source>
        <dbReference type="EMBL" id="KAF6279890.1"/>
    </source>
</evidence>
<accession>A0A7J7RUR7</accession>
<evidence type="ECO:0000256" key="1">
    <source>
        <dbReference type="SAM" id="MobiDB-lite"/>
    </source>
</evidence>
<proteinExistence type="predicted"/>